<comment type="caution">
    <text evidence="6">The sequence shown here is derived from an EMBL/GenBank/DDBJ whole genome shotgun (WGS) entry which is preliminary data.</text>
</comment>
<dbReference type="Proteomes" id="UP000714380">
    <property type="component" value="Unassembled WGS sequence"/>
</dbReference>
<dbReference type="Pfam" id="PF02738">
    <property type="entry name" value="MoCoBD_1"/>
    <property type="match status" value="1"/>
</dbReference>
<dbReference type="InterPro" id="IPR046867">
    <property type="entry name" value="AldOxase/xan_DH_MoCoBD2"/>
</dbReference>
<dbReference type="SUPFAM" id="SSF54665">
    <property type="entry name" value="CO dehydrogenase molybdoprotein N-domain-like"/>
    <property type="match status" value="1"/>
</dbReference>
<organism evidence="6 7">
    <name type="scientific">Thalassolituus marinus</name>
    <dbReference type="NCBI Taxonomy" id="671053"/>
    <lineage>
        <taxon>Bacteria</taxon>
        <taxon>Pseudomonadati</taxon>
        <taxon>Pseudomonadota</taxon>
        <taxon>Gammaproteobacteria</taxon>
        <taxon>Oceanospirillales</taxon>
        <taxon>Oceanospirillaceae</taxon>
        <taxon>Thalassolituus</taxon>
    </lineage>
</organism>
<evidence type="ECO:0000256" key="2">
    <source>
        <dbReference type="ARBA" id="ARBA00022505"/>
    </source>
</evidence>
<keyword evidence="2" id="KW-0500">Molybdenum</keyword>
<dbReference type="InterPro" id="IPR014309">
    <property type="entry name" value="Xanthine_DH_Mopterin-bd_su"/>
</dbReference>
<proteinExistence type="inferred from homology"/>
<dbReference type="GO" id="GO:0004854">
    <property type="term" value="F:xanthine dehydrogenase activity"/>
    <property type="evidence" value="ECO:0007669"/>
    <property type="project" value="UniProtKB-EC"/>
</dbReference>
<dbReference type="PANTHER" id="PTHR11908">
    <property type="entry name" value="XANTHINE DEHYDROGENASE"/>
    <property type="match status" value="1"/>
</dbReference>
<dbReference type="InterPro" id="IPR036856">
    <property type="entry name" value="Ald_Oxase/Xan_DH_a/b_sf"/>
</dbReference>
<dbReference type="SUPFAM" id="SSF56003">
    <property type="entry name" value="Molybdenum cofactor-binding domain"/>
    <property type="match status" value="1"/>
</dbReference>
<evidence type="ECO:0000256" key="3">
    <source>
        <dbReference type="ARBA" id="ARBA00023002"/>
    </source>
</evidence>
<keyword evidence="7" id="KW-1185">Reference proteome</keyword>
<protein>
    <submittedName>
        <fullName evidence="6">Xanthine dehydrogenase molybdopterin binding subunit</fullName>
        <ecNumber evidence="6">1.17.1.4</ecNumber>
    </submittedName>
</protein>
<dbReference type="Gene3D" id="3.90.1170.50">
    <property type="entry name" value="Aldehyde oxidase/xanthine dehydrogenase, a/b hammerhead"/>
    <property type="match status" value="1"/>
</dbReference>
<dbReference type="EC" id="1.17.1.4" evidence="6"/>
<name>A0ABS7ZSW2_9GAMM</name>
<dbReference type="PANTHER" id="PTHR11908:SF132">
    <property type="entry name" value="ALDEHYDE OXIDASE 1-RELATED"/>
    <property type="match status" value="1"/>
</dbReference>
<evidence type="ECO:0000259" key="5">
    <source>
        <dbReference type="SMART" id="SM01008"/>
    </source>
</evidence>
<dbReference type="InterPro" id="IPR037165">
    <property type="entry name" value="AldOxase/xan_DH_Mopterin-bd_sf"/>
</dbReference>
<comment type="similarity">
    <text evidence="1">Belongs to the xanthine dehydrogenase family.</text>
</comment>
<evidence type="ECO:0000313" key="7">
    <source>
        <dbReference type="Proteomes" id="UP000714380"/>
    </source>
</evidence>
<dbReference type="SMART" id="SM01008">
    <property type="entry name" value="Ald_Xan_dh_C"/>
    <property type="match status" value="1"/>
</dbReference>
<evidence type="ECO:0000313" key="6">
    <source>
        <dbReference type="EMBL" id="MCA6064843.1"/>
    </source>
</evidence>
<dbReference type="Pfam" id="PF01315">
    <property type="entry name" value="Ald_Xan_dh_C"/>
    <property type="match status" value="1"/>
</dbReference>
<dbReference type="InterPro" id="IPR008274">
    <property type="entry name" value="AldOxase/xan_DH_MoCoBD1"/>
</dbReference>
<accession>A0ABS7ZSW2</accession>
<dbReference type="InterPro" id="IPR000674">
    <property type="entry name" value="Ald_Oxase/Xan_DH_a/b"/>
</dbReference>
<dbReference type="EMBL" id="JAEDAH010000093">
    <property type="protein sequence ID" value="MCA6064843.1"/>
    <property type="molecule type" value="Genomic_DNA"/>
</dbReference>
<gene>
    <name evidence="6" type="primary">xdhB</name>
    <name evidence="6" type="ORF">I9W95_14615</name>
</gene>
<feature type="region of interest" description="Disordered" evidence="4">
    <location>
        <begin position="1"/>
        <end position="31"/>
    </location>
</feature>
<keyword evidence="3 6" id="KW-0560">Oxidoreductase</keyword>
<dbReference type="RefSeq" id="WP_225676205.1">
    <property type="nucleotide sequence ID" value="NZ_JAEDAH010000093.1"/>
</dbReference>
<sequence length="786" mass="85838">MTFTSSRVTPWAERRQRPAKGKSGKELAHESAEKHVLGTAVYIDDMPELAGTLHAVVGKSSISCGLITKLDLAAVWASPGVVDVVTLDDVPGETDIGPVYKGDLIFADGRVDFHGQPLFAVVAESFDQAKRAALQAQVEYQQEEPILSVEQALQQNSFVNPAHTMQKGDAVSALASAPRQLHGQLYVRGQEQFYLETQISYAIPGEDDGMQVYCSTQHPSEVQKLVAEVLDIPLSLVTVEVRRMGGGFGGKETQAAPWACIAAVCANRLQRPVKMRLDRQDDMVLTGKRHDFLNRYQLGINDDGKILAADIELAGFCGYTADLSDAIVDRAMFHVDNAYNLHDTRVIGHRCRTNTVSNTAFRGFGGPQGMIFAECMLDDIARAVGKDPLDVRKLNLYQDGDSTHYGQPIENYILPEIIDTLEADCDYRQRRAEITELNRTNPWKKRGLALTPVRFGISFTLQFLNQAGALVHVYTDGSVHLSHGGTEMGQGLYTKVAQVVANEFNIDIDMVRVAATTTDKVPNTSPTAASSGSDLNGKAAQNACQIIKSRLVVFAEQHFGVNASDVRFDNNHVVITKDGAEQWLAFSDFVDLAYRNRISLSAAGFYSTPKIHYDRDTASGRPFFYYAMGAACAEVEIDTLTGEYKVLRTDILHDVGTSLNPAIDIGQIEGGFVQGMGWLTTEELLWDGQGRLSSASAATYKIPTSVDVPEHFSVRLFGRPNAEETIYHSKAVGEPPLMHGIAVWCALRDAVASVADYKVSPQLDTPATPERVLNAVMAMQSLQAGG</sequence>
<reference evidence="6 7" key="1">
    <citation type="submission" date="2020-12" db="EMBL/GenBank/DDBJ databases">
        <title>Novel Thalassolituus-related marine hydrocarbonoclastic bacteria mediated algae-derived hydrocarbons mineralization in twilight zone of the northern South China Sea.</title>
        <authorList>
            <person name="Dong C."/>
        </authorList>
    </citation>
    <scope>NUCLEOTIDE SEQUENCE [LARGE SCALE GENOMIC DNA]</scope>
    <source>
        <strain evidence="6 7">IMCC1826</strain>
    </source>
</reference>
<dbReference type="NCBIfam" id="TIGR02965">
    <property type="entry name" value="xanthine_xdhB"/>
    <property type="match status" value="1"/>
</dbReference>
<dbReference type="Pfam" id="PF20256">
    <property type="entry name" value="MoCoBD_2"/>
    <property type="match status" value="1"/>
</dbReference>
<evidence type="ECO:0000256" key="1">
    <source>
        <dbReference type="ARBA" id="ARBA00006849"/>
    </source>
</evidence>
<evidence type="ECO:0000256" key="4">
    <source>
        <dbReference type="SAM" id="MobiDB-lite"/>
    </source>
</evidence>
<dbReference type="Gene3D" id="3.30.365.10">
    <property type="entry name" value="Aldehyde oxidase/xanthine dehydrogenase, molybdopterin binding domain"/>
    <property type="match status" value="4"/>
</dbReference>
<feature type="domain" description="Aldehyde oxidase/xanthine dehydrogenase a/b hammerhead" evidence="5">
    <location>
        <begin position="37"/>
        <end position="144"/>
    </location>
</feature>
<dbReference type="InterPro" id="IPR016208">
    <property type="entry name" value="Ald_Oxase/xanthine_DH-like"/>
</dbReference>